<dbReference type="Gene3D" id="3.40.50.1820">
    <property type="entry name" value="alpha/beta hydrolase"/>
    <property type="match status" value="1"/>
</dbReference>
<dbReference type="PROSITE" id="PS51257">
    <property type="entry name" value="PROKAR_LIPOPROTEIN"/>
    <property type="match status" value="1"/>
</dbReference>
<dbReference type="InterPro" id="IPR042490">
    <property type="entry name" value="Thio_Ohase/BAAT_N"/>
</dbReference>
<dbReference type="GO" id="GO:0047617">
    <property type="term" value="F:fatty acyl-CoA hydrolase activity"/>
    <property type="evidence" value="ECO:0007669"/>
    <property type="project" value="TreeGrafter"/>
</dbReference>
<dbReference type="Proteomes" id="UP000766904">
    <property type="component" value="Unassembled WGS sequence"/>
</dbReference>
<feature type="active site" description="Charge relay system" evidence="1">
    <location>
        <position position="390"/>
    </location>
</feature>
<dbReference type="PANTHER" id="PTHR10824">
    <property type="entry name" value="ACYL-COENZYME A THIOESTERASE-RELATED"/>
    <property type="match status" value="1"/>
</dbReference>
<dbReference type="Pfam" id="PF08840">
    <property type="entry name" value="BAAT_C"/>
    <property type="match status" value="1"/>
</dbReference>
<dbReference type="InterPro" id="IPR016662">
    <property type="entry name" value="Acyl-CoA_thioEstase_long-chain"/>
</dbReference>
<comment type="caution">
    <text evidence="3">The sequence shown here is derived from an EMBL/GenBank/DDBJ whole genome shotgun (WGS) entry which is preliminary data.</text>
</comment>
<dbReference type="PIRSF" id="PIRSF016521">
    <property type="entry name" value="Acyl-CoA_hydro"/>
    <property type="match status" value="1"/>
</dbReference>
<feature type="active site" description="Charge relay system" evidence="1">
    <location>
        <position position="251"/>
    </location>
</feature>
<accession>A0A8J8Q171</accession>
<evidence type="ECO:0000256" key="1">
    <source>
        <dbReference type="PIRSR" id="PIRSR016521-1"/>
    </source>
</evidence>
<evidence type="ECO:0000259" key="2">
    <source>
        <dbReference type="Pfam" id="PF08840"/>
    </source>
</evidence>
<sequence>MRERALTRRRLITGTGATLVTGVAGCVGDADDDTGTFDHPAEVRADEPFELTIDDLPAETPLEVTMESEAGIEASVTVETDSDGRIDLARSSIVDGDVPTDLDVPTTVALIQFASESFWEYQPPEEERLTYSVRTADEAFSSTELTRSHLDRGAYDEPEHDELVGGVFTPPTDDEGPGVLVLHGSEGQPQFEYAAALAHRGFTTFALQYFGGPGLPDDLVEIPLEYVETAAQWLLEHERVSSGRIGVIGMSRGGELGLLAGSRFDEIGPVVSVVGSGLVWEGGATIADLPETSSWSLDGEPVLYVPYDLDAAEDGMSGREFFAAMLEAASAETIDEATIPVEEIDGDVLLVSAGDDELWPTERLHDVAADRLEDHRQPSVEHLRYEDAGHGIFPPYSPVMGTNRADFGGSRAGNARAAHDHWPSVLETLSTLD</sequence>
<reference evidence="3" key="1">
    <citation type="submission" date="2017-11" db="EMBL/GenBank/DDBJ databases">
        <authorList>
            <person name="Kajale S.C."/>
            <person name="Sharma A."/>
        </authorList>
    </citation>
    <scope>NUCLEOTIDE SEQUENCE</scope>
    <source>
        <strain evidence="3">LS1_42</strain>
    </source>
</reference>
<evidence type="ECO:0000313" key="4">
    <source>
        <dbReference type="Proteomes" id="UP000766904"/>
    </source>
</evidence>
<dbReference type="EMBL" id="PHNJ01000005">
    <property type="protein sequence ID" value="TYL38531.1"/>
    <property type="molecule type" value="Genomic_DNA"/>
</dbReference>
<protein>
    <submittedName>
        <fullName evidence="3">Dienelactone hydrolase</fullName>
    </submittedName>
</protein>
<organism evidence="3 4">
    <name type="scientific">Natronococcus pandeyae</name>
    <dbReference type="NCBI Taxonomy" id="2055836"/>
    <lineage>
        <taxon>Archaea</taxon>
        <taxon>Methanobacteriati</taxon>
        <taxon>Methanobacteriota</taxon>
        <taxon>Stenosarchaea group</taxon>
        <taxon>Halobacteria</taxon>
        <taxon>Halobacteriales</taxon>
        <taxon>Natrialbaceae</taxon>
        <taxon>Natronococcus</taxon>
    </lineage>
</organism>
<feature type="active site" description="Charge relay system" evidence="1">
    <location>
        <position position="356"/>
    </location>
</feature>
<dbReference type="InterPro" id="IPR014940">
    <property type="entry name" value="BAAT_C"/>
</dbReference>
<dbReference type="GO" id="GO:0006631">
    <property type="term" value="P:fatty acid metabolic process"/>
    <property type="evidence" value="ECO:0007669"/>
    <property type="project" value="TreeGrafter"/>
</dbReference>
<dbReference type="GO" id="GO:0006637">
    <property type="term" value="P:acyl-CoA metabolic process"/>
    <property type="evidence" value="ECO:0007669"/>
    <property type="project" value="InterPro"/>
</dbReference>
<name>A0A8J8Q171_9EURY</name>
<dbReference type="OrthoDB" id="205226at2157"/>
<dbReference type="PANTHER" id="PTHR10824:SF4">
    <property type="entry name" value="ACYL-COENZYME A THIOESTERASE 1-LIKE"/>
    <property type="match status" value="1"/>
</dbReference>
<dbReference type="InterPro" id="IPR029058">
    <property type="entry name" value="AB_hydrolase_fold"/>
</dbReference>
<dbReference type="SUPFAM" id="SSF53474">
    <property type="entry name" value="alpha/beta-Hydrolases"/>
    <property type="match status" value="1"/>
</dbReference>
<keyword evidence="4" id="KW-1185">Reference proteome</keyword>
<proteinExistence type="predicted"/>
<dbReference type="AlphaFoldDB" id="A0A8J8Q171"/>
<feature type="domain" description="BAAT/Acyl-CoA thioester hydrolase C-terminal" evidence="2">
    <location>
        <begin position="222"/>
        <end position="427"/>
    </location>
</feature>
<gene>
    <name evidence="3" type="ORF">CV102_12075</name>
</gene>
<keyword evidence="3" id="KW-0378">Hydrolase</keyword>
<dbReference type="Gene3D" id="2.60.40.2240">
    <property type="entry name" value="Acyl-CoA thioester hydrolase/BAAT N-terminal domain"/>
    <property type="match status" value="1"/>
</dbReference>
<evidence type="ECO:0000313" key="3">
    <source>
        <dbReference type="EMBL" id="TYL38531.1"/>
    </source>
</evidence>